<evidence type="ECO:0000313" key="2">
    <source>
        <dbReference type="Proteomes" id="UP000790377"/>
    </source>
</evidence>
<proteinExistence type="predicted"/>
<gene>
    <name evidence="1" type="ORF">BJ138DRAFT_1008139</name>
</gene>
<dbReference type="EMBL" id="MU267702">
    <property type="protein sequence ID" value="KAH7910715.1"/>
    <property type="molecule type" value="Genomic_DNA"/>
</dbReference>
<organism evidence="1 2">
    <name type="scientific">Hygrophoropsis aurantiaca</name>
    <dbReference type="NCBI Taxonomy" id="72124"/>
    <lineage>
        <taxon>Eukaryota</taxon>
        <taxon>Fungi</taxon>
        <taxon>Dikarya</taxon>
        <taxon>Basidiomycota</taxon>
        <taxon>Agaricomycotina</taxon>
        <taxon>Agaricomycetes</taxon>
        <taxon>Agaricomycetidae</taxon>
        <taxon>Boletales</taxon>
        <taxon>Coniophorineae</taxon>
        <taxon>Hygrophoropsidaceae</taxon>
        <taxon>Hygrophoropsis</taxon>
    </lineage>
</organism>
<reference evidence="1" key="1">
    <citation type="journal article" date="2021" name="New Phytol.">
        <title>Evolutionary innovations through gain and loss of genes in the ectomycorrhizal Boletales.</title>
        <authorList>
            <person name="Wu G."/>
            <person name="Miyauchi S."/>
            <person name="Morin E."/>
            <person name="Kuo A."/>
            <person name="Drula E."/>
            <person name="Varga T."/>
            <person name="Kohler A."/>
            <person name="Feng B."/>
            <person name="Cao Y."/>
            <person name="Lipzen A."/>
            <person name="Daum C."/>
            <person name="Hundley H."/>
            <person name="Pangilinan J."/>
            <person name="Johnson J."/>
            <person name="Barry K."/>
            <person name="LaButti K."/>
            <person name="Ng V."/>
            <person name="Ahrendt S."/>
            <person name="Min B."/>
            <person name="Choi I.G."/>
            <person name="Park H."/>
            <person name="Plett J.M."/>
            <person name="Magnuson J."/>
            <person name="Spatafora J.W."/>
            <person name="Nagy L.G."/>
            <person name="Henrissat B."/>
            <person name="Grigoriev I.V."/>
            <person name="Yang Z.L."/>
            <person name="Xu J."/>
            <person name="Martin F.M."/>
        </authorList>
    </citation>
    <scope>NUCLEOTIDE SEQUENCE</scope>
    <source>
        <strain evidence="1">ATCC 28755</strain>
    </source>
</reference>
<comment type="caution">
    <text evidence="1">The sequence shown here is derived from an EMBL/GenBank/DDBJ whole genome shotgun (WGS) entry which is preliminary data.</text>
</comment>
<feature type="non-terminal residue" evidence="1">
    <location>
        <position position="1"/>
    </location>
</feature>
<name>A0ACB8ABL1_9AGAM</name>
<keyword evidence="2" id="KW-1185">Reference proteome</keyword>
<dbReference type="Proteomes" id="UP000790377">
    <property type="component" value="Unassembled WGS sequence"/>
</dbReference>
<evidence type="ECO:0000313" key="1">
    <source>
        <dbReference type="EMBL" id="KAH7910715.1"/>
    </source>
</evidence>
<sequence length="331" mass="37177">SLKWTRNQLFLKSRMLNQRRRVNPWNAFLKSKLSEENRGRSPGTRVKLTQFVAENKTALLQAYKKLTPAEKSVLETDVLTARQASTKTARANPKALLHDFNANFAAMDREVSCKPFIWKALCARTGVEGFYVAVRGSVEDFGEPKMFFTSKADNFARTVLDIEPRKLALKLESWVVSDLGPTQTRQRPLNKLISACRTHIQDELEFILVEKKIFGTHKMNYENYERAVVERFGVALVGWPSGRVRNPARMGGKNEVQALYDALTNETCRWVSLTPSQLDDRIASNNLKARAAHGEVVYKPRKKRGGAGSSDKHKSAATVPTDSGSSDSDSD</sequence>
<protein>
    <submittedName>
        <fullName evidence="1">Uncharacterized protein</fullName>
    </submittedName>
</protein>
<accession>A0ACB8ABL1</accession>